<evidence type="ECO:0000313" key="2">
    <source>
        <dbReference type="Proteomes" id="UP001164116"/>
    </source>
</evidence>
<gene>
    <name evidence="1" type="ORF">OSC50_14445</name>
</gene>
<dbReference type="RefSeq" id="WP_266248859.1">
    <property type="nucleotide sequence ID" value="NZ_CP112866.1"/>
</dbReference>
<evidence type="ECO:0000313" key="1">
    <source>
        <dbReference type="EMBL" id="UZW16600.1"/>
    </source>
</evidence>
<organism evidence="1 2">
    <name type="scientific">Pseudomonas quebecensis</name>
    <dbReference type="NCBI Taxonomy" id="2995174"/>
    <lineage>
        <taxon>Bacteria</taxon>
        <taxon>Pseudomonadati</taxon>
        <taxon>Pseudomonadota</taxon>
        <taxon>Gammaproteobacteria</taxon>
        <taxon>Pseudomonadales</taxon>
        <taxon>Pseudomonadaceae</taxon>
        <taxon>Pseudomonas</taxon>
    </lineage>
</organism>
<name>A0ABY6QA08_9PSED</name>
<sequence length="294" mass="33785">MPFAALINQFRDSKKAPPFFFAAHHIILNHCTNRNPIYNSAASELLKINAHTNYKKLSINPFLKSTSSQESICLNAIFSDIRHTYGNDDFLPIAFDSPEQSYPTKLMIESAIDIIKTAAPSLYDEIEFIIEEIRIFSSGNIRAGSNFNTLGLIYISQQEETDDVSRYIEHVTHESAHNLLYAHWTIDPIFNNHSEQLYYTPFRNDKRPLSAIFHAMFVLARTVYIFDQIHRSSPHSLNFKNIKTNYNERGNPASFRTKFLQTASIISKNAKLTIYGQEIYNGCLQMVEDCELEI</sequence>
<dbReference type="Proteomes" id="UP001164116">
    <property type="component" value="Chromosome"/>
</dbReference>
<dbReference type="InterPro" id="IPR026337">
    <property type="entry name" value="AKG_HExxH"/>
</dbReference>
<proteinExistence type="predicted"/>
<dbReference type="EMBL" id="CP112866">
    <property type="protein sequence ID" value="UZW16600.1"/>
    <property type="molecule type" value="Genomic_DNA"/>
</dbReference>
<dbReference type="NCBIfam" id="TIGR04267">
    <property type="entry name" value="mod_HExxH"/>
    <property type="match status" value="1"/>
</dbReference>
<accession>A0ABY6QA08</accession>
<reference evidence="1" key="1">
    <citation type="submission" date="2022-11" db="EMBL/GenBank/DDBJ databases">
        <title>Taxonomic description of a new Pseudomonas species.</title>
        <authorList>
            <person name="Tambong J.T."/>
        </authorList>
    </citation>
    <scope>NUCLEOTIDE SEQUENCE</scope>
    <source>
        <strain evidence="1">S1Bt42</strain>
    </source>
</reference>
<keyword evidence="2" id="KW-1185">Reference proteome</keyword>
<protein>
    <submittedName>
        <fullName evidence="1">HEXXH motif-containing putative peptide modification protein</fullName>
    </submittedName>
</protein>